<dbReference type="InterPro" id="IPR039555">
    <property type="entry name" value="TraF/TrbB"/>
</dbReference>
<dbReference type="AlphaFoldDB" id="A0A395TEN9"/>
<dbReference type="Pfam" id="PF13728">
    <property type="entry name" value="TraF"/>
    <property type="match status" value="1"/>
</dbReference>
<evidence type="ECO:0008006" key="4">
    <source>
        <dbReference type="Google" id="ProtNLM"/>
    </source>
</evidence>
<proteinExistence type="predicted"/>
<feature type="chain" id="PRO_5030071343" description="Type-F conjugative transfer system pilin assembly protein TraF" evidence="1">
    <location>
        <begin position="22"/>
        <end position="325"/>
    </location>
</feature>
<evidence type="ECO:0000313" key="3">
    <source>
        <dbReference type="Proteomes" id="UP000266701"/>
    </source>
</evidence>
<protein>
    <recommendedName>
        <fullName evidence="4">Type-F conjugative transfer system pilin assembly protein TraF</fullName>
    </recommendedName>
</protein>
<organism evidence="2 3">
    <name type="scientific">Vibrio cholerae</name>
    <dbReference type="NCBI Taxonomy" id="666"/>
    <lineage>
        <taxon>Bacteria</taxon>
        <taxon>Pseudomonadati</taxon>
        <taxon>Pseudomonadota</taxon>
        <taxon>Gammaproteobacteria</taxon>
        <taxon>Vibrionales</taxon>
        <taxon>Vibrionaceae</taxon>
        <taxon>Vibrio</taxon>
    </lineage>
</organism>
<gene>
    <name evidence="2" type="ORF">BC353_17570</name>
</gene>
<accession>A0A395TEN9</accession>
<keyword evidence="1" id="KW-0732">Signal</keyword>
<evidence type="ECO:0000313" key="2">
    <source>
        <dbReference type="EMBL" id="RGP83316.1"/>
    </source>
</evidence>
<dbReference type="Proteomes" id="UP000266701">
    <property type="component" value="Unassembled WGS sequence"/>
</dbReference>
<feature type="signal peptide" evidence="1">
    <location>
        <begin position="1"/>
        <end position="21"/>
    </location>
</feature>
<dbReference type="RefSeq" id="WP_118090180.1">
    <property type="nucleotide sequence ID" value="NZ_VSHG01000073.1"/>
</dbReference>
<sequence length="325" mass="36981">MKRLLTPVLIGIALSASTAYAQNKQVLSNEVKSENPYYKDSERGWFWYEQLTDEQKEIVDAKIIEQMQPSPSTEPFKDEVKPLSNKWFRDNFQNYADAAMNNPHDKEAMRTYLYLEKFMRDRAMAFGIERQKAVMAEPFLDATSTRPIANFGMKTMNIQASQNKDLLISQLAKESGLYFFYRSGDAFVTQQADLLAILRNQHEFTILPVSLDGTPPPEVLGTEFQVDSEQSQAKMLGIQVLPAIYIFNPKTKSVELVSQGLHSLTSLKDRIIYAALRGGIIDDQQFQLTRPTGLYTNPNGYISGSLEVPIDAPYEFIKLYNESQK</sequence>
<evidence type="ECO:0000256" key="1">
    <source>
        <dbReference type="SAM" id="SignalP"/>
    </source>
</evidence>
<name>A0A395TEN9_VIBCL</name>
<comment type="caution">
    <text evidence="2">The sequence shown here is derived from an EMBL/GenBank/DDBJ whole genome shotgun (WGS) entry which is preliminary data.</text>
</comment>
<dbReference type="EMBL" id="MCBA01000187">
    <property type="protein sequence ID" value="RGP83316.1"/>
    <property type="molecule type" value="Genomic_DNA"/>
</dbReference>
<reference evidence="2 3" key="1">
    <citation type="journal article" date="2017" name="Emerg. Infect. Dis.">
        <title>Carbapenemase VCC-1-Producing Vibrio cholerae in Coastal Waters of Germany.</title>
        <authorList>
            <person name="Hammerl J.A."/>
            <person name="Jackel C."/>
            <person name="Bortolaia V."/>
            <person name="Schwartz K."/>
            <person name="Bier N."/>
            <person name="Hendriksen R.S."/>
            <person name="Guerra B."/>
            <person name="Strauch E."/>
        </authorList>
    </citation>
    <scope>NUCLEOTIDE SEQUENCE [LARGE SCALE GENOMIC DNA]</scope>
    <source>
        <strain evidence="2 3">VN-2825</strain>
    </source>
</reference>